<name>D8IPH7_HERSS</name>
<evidence type="ECO:0000313" key="5">
    <source>
        <dbReference type="Proteomes" id="UP000000329"/>
    </source>
</evidence>
<evidence type="ECO:0000256" key="3">
    <source>
        <dbReference type="SAM" id="SignalP"/>
    </source>
</evidence>
<evidence type="ECO:0000313" key="4">
    <source>
        <dbReference type="EMBL" id="ADJ64874.1"/>
    </source>
</evidence>
<proteinExistence type="inferred from homology"/>
<feature type="chain" id="PRO_5003115321" evidence="3">
    <location>
        <begin position="34"/>
        <end position="433"/>
    </location>
</feature>
<dbReference type="Gene3D" id="3.40.190.10">
    <property type="entry name" value="Periplasmic binding protein-like II"/>
    <property type="match status" value="2"/>
</dbReference>
<comment type="similarity">
    <text evidence="2">Belongs to the bacterial solute-binding protein 1 family.</text>
</comment>
<dbReference type="HOGENOM" id="CLU_031285_9_2_4"/>
<protein>
    <submittedName>
        <fullName evidence="4">ABC-type sugar transport system, periplasmic component protein</fullName>
    </submittedName>
</protein>
<dbReference type="Pfam" id="PF01547">
    <property type="entry name" value="SBP_bac_1"/>
    <property type="match status" value="1"/>
</dbReference>
<comment type="subcellular location">
    <subcellularLocation>
        <location evidence="1">Periplasm</location>
    </subcellularLocation>
</comment>
<organism evidence="4 5">
    <name type="scientific">Herbaspirillum seropedicae (strain SmR1)</name>
    <dbReference type="NCBI Taxonomy" id="757424"/>
    <lineage>
        <taxon>Bacteria</taxon>
        <taxon>Pseudomonadati</taxon>
        <taxon>Pseudomonadota</taxon>
        <taxon>Betaproteobacteria</taxon>
        <taxon>Burkholderiales</taxon>
        <taxon>Oxalobacteraceae</taxon>
        <taxon>Herbaspirillum</taxon>
    </lineage>
</organism>
<gene>
    <name evidence="4" type="ordered locus">Hsero_3393</name>
</gene>
<dbReference type="SUPFAM" id="SSF53850">
    <property type="entry name" value="Periplasmic binding protein-like II"/>
    <property type="match status" value="1"/>
</dbReference>
<dbReference type="eggNOG" id="COG1653">
    <property type="taxonomic scope" value="Bacteria"/>
</dbReference>
<dbReference type="EMBL" id="CP002039">
    <property type="protein sequence ID" value="ADJ64874.1"/>
    <property type="molecule type" value="Genomic_DNA"/>
</dbReference>
<keyword evidence="3" id="KW-0732">Signal</keyword>
<dbReference type="GO" id="GO:0042597">
    <property type="term" value="C:periplasmic space"/>
    <property type="evidence" value="ECO:0007669"/>
    <property type="project" value="UniProtKB-SubCell"/>
</dbReference>
<keyword evidence="4" id="KW-0813">Transport</keyword>
<dbReference type="AlphaFoldDB" id="D8IPH7"/>
<dbReference type="PANTHER" id="PTHR43649">
    <property type="entry name" value="ARABINOSE-BINDING PROTEIN-RELATED"/>
    <property type="match status" value="1"/>
</dbReference>
<dbReference type="CDD" id="cd13585">
    <property type="entry name" value="PBP2_TMBP_like"/>
    <property type="match status" value="1"/>
</dbReference>
<dbReference type="KEGG" id="hse:Hsero_3393"/>
<dbReference type="InterPro" id="IPR050490">
    <property type="entry name" value="Bact_solute-bd_prot1"/>
</dbReference>
<evidence type="ECO:0000256" key="1">
    <source>
        <dbReference type="ARBA" id="ARBA00004418"/>
    </source>
</evidence>
<dbReference type="STRING" id="757424.Hsero_3393"/>
<sequence>MIDKNIRRQTVNKICLGAACAVLGAALPLVASAQSCNVPVLKVLAQKSLGLTVMEKSLADYQKRSGTRIEISYFGENDRRAKSRLDAATKAGSYQVYYVDEANVAEFASAGWIVPLLKYFPKDADYDDFLPGRRAVASYKDVAYFAPLIGGSDFLFYRRDLLEKAGLPVPRTLDELVADIKKLHSPPSVYGWVARGQRGSGMNVWRWAPFMLAQGGQWTDKNNQPAFNSPAAVKATQLYADLFKYAPPGAATYDWSNALEAFRSGKVAFMIESTPFADWMEDSSKSSVADKVGYARPPAPLPSAAYGHGLAISAVGAKDECTRQAAGKFIAFATGKEQEQARLREKVFSDYNRSSTIQSDYFQKNVKPQILAGLKDTTPVSKLTIWPSPQWPDIGDNLGVALEEVFTGTQKDITRALDEAAQYAQDAMEHARK</sequence>
<feature type="signal peptide" evidence="3">
    <location>
        <begin position="1"/>
        <end position="33"/>
    </location>
</feature>
<dbReference type="PANTHER" id="PTHR43649:SF12">
    <property type="entry name" value="DIACETYLCHITOBIOSE BINDING PROTEIN DASA"/>
    <property type="match status" value="1"/>
</dbReference>
<dbReference type="Proteomes" id="UP000000329">
    <property type="component" value="Chromosome"/>
</dbReference>
<keyword evidence="5" id="KW-1185">Reference proteome</keyword>
<dbReference type="InterPro" id="IPR006059">
    <property type="entry name" value="SBP"/>
</dbReference>
<evidence type="ECO:0000256" key="2">
    <source>
        <dbReference type="ARBA" id="ARBA00008520"/>
    </source>
</evidence>
<reference evidence="4 5" key="1">
    <citation type="submission" date="2010-04" db="EMBL/GenBank/DDBJ databases">
        <title>The genome of Herbaspirillum seropedicae SmR1, an endophytic, nitrogen-fixing, plant-growth promoting beta-Proteobacteria.</title>
        <authorList>
            <person name="Pedrosa F.O."/>
            <person name="Monteiro R.A."/>
            <person name="Wassem R."/>
            <person name="Cruz L.M."/>
            <person name="Ayub R.A."/>
            <person name="Colauto N.B."/>
            <person name="Fernandez M.A."/>
            <person name="Fungaro M.H.P."/>
            <person name="Grisard E.C."/>
            <person name="Hungria M."/>
            <person name="Madeira H.M.F."/>
            <person name="Nodari R.O."/>
            <person name="Osaku C.A."/>
            <person name="Petzl-Erler M.L."/>
            <person name="Terenzi H."/>
            <person name="Vieira L.G.E."/>
            <person name="Almeida M.I.M."/>
            <person name="Alves L.R."/>
            <person name="Arantes O.M.N."/>
            <person name="Balsanelli E."/>
            <person name="Barcellos F.G."/>
            <person name="Baura V.A."/>
            <person name="Binde D.R."/>
            <person name="Campo R.J."/>
            <person name="Chubatsu L.S."/>
            <person name="Chueire L.M.O."/>
            <person name="Ciferri R.R."/>
            <person name="Correa L.C."/>
            <person name="da Conceicao Silva J.L."/>
            <person name="Dabul A.N.G."/>
            <person name="Dambros B.P."/>
            <person name="Faoro H."/>
            <person name="Favetti A."/>
            <person name="Friedermann G."/>
            <person name="Furlaneto M.C."/>
            <person name="Gasques L.S."/>
            <person name="Gimenes C.C.T."/>
            <person name="Gioppo N.M.R."/>
            <person name="Glienke-Blanco C."/>
            <person name="Godoy L.P."/>
            <person name="Guerra M.P."/>
            <person name="Karp S."/>
            <person name="Kava-Cordeiro V."/>
            <person name="Margarido V.P."/>
            <person name="Mathioni S.M."/>
            <person name="Menck-Soares M.A."/>
            <person name="Murace N.K."/>
            <person name="Nicolas M.F."/>
            <person name="Oliveira C.E.C."/>
            <person name="Pagnan N.A.B."/>
            <person name="Pamphile J.A."/>
            <person name="Patussi E.V."/>
            <person name="Pereira L.F.P."/>
            <person name="Pereira-Ferrari L."/>
            <person name="Pinto F.G.S."/>
            <person name="Precoma C."/>
            <person name="Prioli A.J."/>
            <person name="Prioli S.M.A.P."/>
            <person name="Raittz R.T."/>
            <person name="Ramos H.J.O."/>
            <person name="Ribeiro E.M.S.F."/>
            <person name="Rigo L.U."/>
            <person name="Rocha C.L.M.S.C."/>
            <person name="Rocha S.N."/>
            <person name="Santos K."/>
            <person name="Satori D."/>
            <person name="Silva A.G."/>
            <person name="Simao R.C.G."/>
            <person name="Soares M.A.M."/>
            <person name="Souza E.M."/>
            <person name="Steffens M.B.R."/>
            <person name="Steindel M."/>
            <person name="Tadra-Sfeir M.Z."/>
            <person name="Takahashi E.K."/>
            <person name="Torres R.A."/>
            <person name="Valle J.S."/>
            <person name="Vernal J.I."/>
            <person name="Vilas-Boas L.A."/>
            <person name="Watanabe M.A.E."/>
            <person name="Weiss V.A."/>
            <person name="Yates M.A."/>
            <person name="Souza E.M."/>
        </authorList>
    </citation>
    <scope>NUCLEOTIDE SEQUENCE [LARGE SCALE GENOMIC DNA]</scope>
    <source>
        <strain evidence="4 5">SmR1</strain>
    </source>
</reference>
<keyword evidence="4" id="KW-0762">Sugar transport</keyword>
<accession>D8IPH7</accession>